<keyword evidence="2" id="KW-1185">Reference proteome</keyword>
<dbReference type="HOGENOM" id="CLU_051492_1_0_10"/>
<keyword evidence="1" id="KW-0614">Plasmid</keyword>
<dbReference type="Pfam" id="PF04796">
    <property type="entry name" value="RepA_C"/>
    <property type="match status" value="1"/>
</dbReference>
<geneLocation type="plasmid" evidence="1 2">
    <name>pRMAR01</name>
</geneLocation>
<dbReference type="OrthoDB" id="1524783at2"/>
<reference evidence="1 2" key="1">
    <citation type="journal article" date="2009" name="Stand. Genomic Sci.">
        <title>Complete genome sequence of Rhodothermus marinus type strain (R-10).</title>
        <authorList>
            <person name="Nolan M."/>
            <person name="Tindall B.J."/>
            <person name="Pomrenke H."/>
            <person name="Lapidus A."/>
            <person name="Copeland A."/>
            <person name="Glavina Del Rio T."/>
            <person name="Lucas S."/>
            <person name="Chen F."/>
            <person name="Tice H."/>
            <person name="Cheng J.F."/>
            <person name="Saunders E."/>
            <person name="Han C."/>
            <person name="Bruce D."/>
            <person name="Goodwin L."/>
            <person name="Chain P."/>
            <person name="Pitluck S."/>
            <person name="Ovchinikova G."/>
            <person name="Pati A."/>
            <person name="Ivanova N."/>
            <person name="Mavromatis K."/>
            <person name="Chen A."/>
            <person name="Palaniappan K."/>
            <person name="Land M."/>
            <person name="Hauser L."/>
            <person name="Chang Y.J."/>
            <person name="Jeffries C.D."/>
            <person name="Brettin T."/>
            <person name="Goker M."/>
            <person name="Bristow J."/>
            <person name="Eisen J.A."/>
            <person name="Markowitz V."/>
            <person name="Hugenholtz P."/>
            <person name="Kyrpides N.C."/>
            <person name="Klenk H.P."/>
            <person name="Detter J.C."/>
        </authorList>
    </citation>
    <scope>NUCLEOTIDE SEQUENCE [LARGE SCALE GENOMIC DNA]</scope>
    <source>
        <strain evidence="2">ATCC 43812 / DSM 4252 / R-10</strain>
        <plasmid evidence="1">pRMAR01</plasmid>
    </source>
</reference>
<organism evidence="1 2">
    <name type="scientific">Rhodothermus marinus (strain ATCC 43812 / DSM 4252 / R-10)</name>
    <name type="common">Rhodothermus obamensis</name>
    <dbReference type="NCBI Taxonomy" id="518766"/>
    <lineage>
        <taxon>Bacteria</taxon>
        <taxon>Pseudomonadati</taxon>
        <taxon>Rhodothermota</taxon>
        <taxon>Rhodothermia</taxon>
        <taxon>Rhodothermales</taxon>
        <taxon>Rhodothermaceae</taxon>
        <taxon>Rhodothermus</taxon>
    </lineage>
</organism>
<evidence type="ECO:0000313" key="1">
    <source>
        <dbReference type="EMBL" id="ACY49742.1"/>
    </source>
</evidence>
<dbReference type="Proteomes" id="UP000002221">
    <property type="component" value="Plasmid pRMAR01"/>
</dbReference>
<dbReference type="AlphaFoldDB" id="D0MKS8"/>
<evidence type="ECO:0000313" key="2">
    <source>
        <dbReference type="Proteomes" id="UP000002221"/>
    </source>
</evidence>
<gene>
    <name evidence="1" type="ordered locus">Rmar_2879</name>
</gene>
<dbReference type="EMBL" id="CP001808">
    <property type="protein sequence ID" value="ACY49742.1"/>
    <property type="molecule type" value="Genomic_DNA"/>
</dbReference>
<dbReference type="InterPro" id="IPR006881">
    <property type="entry name" value="RepA_C"/>
</dbReference>
<protein>
    <submittedName>
        <fullName evidence="1">Plasmid encoded RepA protein</fullName>
    </submittedName>
</protein>
<dbReference type="eggNOG" id="ENOG502ZB3T">
    <property type="taxonomic scope" value="Bacteria"/>
</dbReference>
<dbReference type="RefSeq" id="WP_012845352.1">
    <property type="nucleotide sequence ID" value="NC_013502.1"/>
</dbReference>
<accession>D0MKS8</accession>
<dbReference type="KEGG" id="rmr:Rmar_2879"/>
<proteinExistence type="predicted"/>
<sequence>MSRQLSLKRRVETIQEIRSVPAQMRGDVGYMAYVLVQTTLPHSDPGDVPAYGRSSGDLSLVVQPGYFLDRRGQLVCAGIPYGVYPRLILLWITTEVVRTRNRTLKLGNSLSEFMHELGLVPTGGQWGTISRLRDQMNRLFRARISISSVGPGKSLMQDITPVKSQRLWWDPKRPEEPLLFDSEITLHEDFYQMLVDRPVPVDVRVLKDLTRSPLAIDLYCWLTYRVSYLKHETAISWKQLQEQFGAEYSDTRAFARKARQVLKLIQVVWPSLRYATPKGRLVLYPCTPHVLKKTS</sequence>
<name>D0MKS8_RHOM4</name>